<dbReference type="EMBL" id="BTSY01000005">
    <property type="protein sequence ID" value="GMT29506.1"/>
    <property type="molecule type" value="Genomic_DNA"/>
</dbReference>
<comment type="caution">
    <text evidence="1">The sequence shown here is derived from an EMBL/GenBank/DDBJ whole genome shotgun (WGS) entry which is preliminary data.</text>
</comment>
<protein>
    <submittedName>
        <fullName evidence="1">Uncharacterized protein</fullName>
    </submittedName>
</protein>
<evidence type="ECO:0000313" key="1">
    <source>
        <dbReference type="EMBL" id="GMT29506.1"/>
    </source>
</evidence>
<accession>A0AAV5WB71</accession>
<gene>
    <name evidence="1" type="ORF">PFISCL1PPCAC_20803</name>
</gene>
<proteinExistence type="predicted"/>
<sequence length="95" mass="10461">FSSLCIHCVDATIRGSKDRDQLPPPIALIVDASVRRDTISVFQFNVVHSESEHLSRNQIPRAQNSDFLLCAHNDMIRVDERVDNGSGGGEGTGRN</sequence>
<dbReference type="Proteomes" id="UP001432322">
    <property type="component" value="Unassembled WGS sequence"/>
</dbReference>
<evidence type="ECO:0000313" key="2">
    <source>
        <dbReference type="Proteomes" id="UP001432322"/>
    </source>
</evidence>
<reference evidence="1" key="1">
    <citation type="submission" date="2023-10" db="EMBL/GenBank/DDBJ databases">
        <title>Genome assembly of Pristionchus species.</title>
        <authorList>
            <person name="Yoshida K."/>
            <person name="Sommer R.J."/>
        </authorList>
    </citation>
    <scope>NUCLEOTIDE SEQUENCE</scope>
    <source>
        <strain evidence="1">RS5133</strain>
    </source>
</reference>
<keyword evidence="2" id="KW-1185">Reference proteome</keyword>
<dbReference type="AlphaFoldDB" id="A0AAV5WB71"/>
<organism evidence="1 2">
    <name type="scientific">Pristionchus fissidentatus</name>
    <dbReference type="NCBI Taxonomy" id="1538716"/>
    <lineage>
        <taxon>Eukaryota</taxon>
        <taxon>Metazoa</taxon>
        <taxon>Ecdysozoa</taxon>
        <taxon>Nematoda</taxon>
        <taxon>Chromadorea</taxon>
        <taxon>Rhabditida</taxon>
        <taxon>Rhabditina</taxon>
        <taxon>Diplogasteromorpha</taxon>
        <taxon>Diplogasteroidea</taxon>
        <taxon>Neodiplogasteridae</taxon>
        <taxon>Pristionchus</taxon>
    </lineage>
</organism>
<name>A0AAV5WB71_9BILA</name>
<feature type="non-terminal residue" evidence="1">
    <location>
        <position position="1"/>
    </location>
</feature>